<dbReference type="Proteomes" id="UP000001902">
    <property type="component" value="Chromosome"/>
</dbReference>
<evidence type="ECO:0000313" key="3">
    <source>
        <dbReference type="Proteomes" id="UP000001902"/>
    </source>
</evidence>
<dbReference type="EMBL" id="CP001859">
    <property type="protein sequence ID" value="ADB47482.1"/>
    <property type="molecule type" value="Genomic_DNA"/>
</dbReference>
<keyword evidence="3" id="KW-1185">Reference proteome</keyword>
<name>D2RK80_ACIFV</name>
<protein>
    <submittedName>
        <fullName evidence="2">Uncharacterized protein</fullName>
    </submittedName>
</protein>
<dbReference type="AlphaFoldDB" id="D2RK80"/>
<organism evidence="2 3">
    <name type="scientific">Acidaminococcus fermentans (strain ATCC 25085 / DSM 20731 / CCUG 9996 / CIP 106432 / VR4)</name>
    <dbReference type="NCBI Taxonomy" id="591001"/>
    <lineage>
        <taxon>Bacteria</taxon>
        <taxon>Bacillati</taxon>
        <taxon>Bacillota</taxon>
        <taxon>Negativicutes</taxon>
        <taxon>Acidaminococcales</taxon>
        <taxon>Acidaminococcaceae</taxon>
        <taxon>Acidaminococcus</taxon>
    </lineage>
</organism>
<dbReference type="HOGENOM" id="CLU_2839704_0_0_9"/>
<reference evidence="2 3" key="1">
    <citation type="journal article" date="2010" name="Stand. Genomic Sci.">
        <title>Complete genome sequence of Acidaminococcus fermentans type strain (VR4).</title>
        <authorList>
            <person name="Chang Y.J."/>
            <person name="Pukall R."/>
            <person name="Saunders E."/>
            <person name="Lapidus A."/>
            <person name="Copeland A."/>
            <person name="Nolan M."/>
            <person name="Glavina Del Rio T."/>
            <person name="Lucas S."/>
            <person name="Chen F."/>
            <person name="Tice H."/>
            <person name="Cheng J.F."/>
            <person name="Han C."/>
            <person name="Detter J.C."/>
            <person name="Bruce D."/>
            <person name="Goodwin L."/>
            <person name="Pitluck S."/>
            <person name="Mikhailova N."/>
            <person name="Liolios K."/>
            <person name="Pati A."/>
            <person name="Ivanova N."/>
            <person name="Mavromatis K."/>
            <person name="Chen A."/>
            <person name="Palaniappan K."/>
            <person name="Land M."/>
            <person name="Hauser L."/>
            <person name="Jeffries C.D."/>
            <person name="Brettin T."/>
            <person name="Rohde M."/>
            <person name="Goker M."/>
            <person name="Bristow J."/>
            <person name="Eisen J.A."/>
            <person name="Markowitz V."/>
            <person name="Hugenholtz P."/>
            <person name="Kyrpides N.C."/>
            <person name="Klenk H.P."/>
        </authorList>
    </citation>
    <scope>NUCLEOTIDE SEQUENCE [LARGE SCALE GENOMIC DNA]</scope>
    <source>
        <strain evidence="3">ATCC 25085 / DSM 20731 / CCUG 9996 / CIP 106432 / VR4</strain>
    </source>
</reference>
<dbReference type="KEGG" id="afn:Acfer_1115"/>
<proteinExistence type="predicted"/>
<gene>
    <name evidence="2" type="ordered locus">Acfer_1115</name>
</gene>
<dbReference type="STRING" id="591001.Acfer_1115"/>
<evidence type="ECO:0000313" key="2">
    <source>
        <dbReference type="EMBL" id="ADB47482.1"/>
    </source>
</evidence>
<sequence>MFPINRCRCCKHYVVYPREDMRGCPYCDAFPKGIPFDIFTEKVKHDKPYPGDHGIQYEPAHPEAE</sequence>
<feature type="region of interest" description="Disordered" evidence="1">
    <location>
        <begin position="45"/>
        <end position="65"/>
    </location>
</feature>
<accession>D2RK80</accession>
<evidence type="ECO:0000256" key="1">
    <source>
        <dbReference type="SAM" id="MobiDB-lite"/>
    </source>
</evidence>
<dbReference type="OrthoDB" id="1495537at2"/>